<feature type="region of interest" description="Disordered" evidence="1">
    <location>
        <begin position="1"/>
        <end position="145"/>
    </location>
</feature>
<accession>A0ABR4CTI6</accession>
<feature type="region of interest" description="Disordered" evidence="1">
    <location>
        <begin position="286"/>
        <end position="310"/>
    </location>
</feature>
<feature type="compositionally biased region" description="Polar residues" evidence="1">
    <location>
        <begin position="64"/>
        <end position="106"/>
    </location>
</feature>
<organism evidence="2 3">
    <name type="scientific">Oculimacula yallundae</name>
    <dbReference type="NCBI Taxonomy" id="86028"/>
    <lineage>
        <taxon>Eukaryota</taxon>
        <taxon>Fungi</taxon>
        <taxon>Dikarya</taxon>
        <taxon>Ascomycota</taxon>
        <taxon>Pezizomycotina</taxon>
        <taxon>Leotiomycetes</taxon>
        <taxon>Helotiales</taxon>
        <taxon>Ploettnerulaceae</taxon>
        <taxon>Oculimacula</taxon>
    </lineage>
</organism>
<name>A0ABR4CTI6_9HELO</name>
<feature type="compositionally biased region" description="Polar residues" evidence="1">
    <location>
        <begin position="12"/>
        <end position="45"/>
    </location>
</feature>
<evidence type="ECO:0000313" key="3">
    <source>
        <dbReference type="Proteomes" id="UP001595075"/>
    </source>
</evidence>
<dbReference type="EMBL" id="JAZHXI010000003">
    <property type="protein sequence ID" value="KAL2073165.1"/>
    <property type="molecule type" value="Genomic_DNA"/>
</dbReference>
<dbReference type="Proteomes" id="UP001595075">
    <property type="component" value="Unassembled WGS sequence"/>
</dbReference>
<reference evidence="2 3" key="1">
    <citation type="journal article" date="2024" name="Commun. Biol.">
        <title>Comparative genomic analysis of thermophilic fungi reveals convergent evolutionary adaptations and gene losses.</title>
        <authorList>
            <person name="Steindorff A.S."/>
            <person name="Aguilar-Pontes M.V."/>
            <person name="Robinson A.J."/>
            <person name="Andreopoulos B."/>
            <person name="LaButti K."/>
            <person name="Kuo A."/>
            <person name="Mondo S."/>
            <person name="Riley R."/>
            <person name="Otillar R."/>
            <person name="Haridas S."/>
            <person name="Lipzen A."/>
            <person name="Grimwood J."/>
            <person name="Schmutz J."/>
            <person name="Clum A."/>
            <person name="Reid I.D."/>
            <person name="Moisan M.C."/>
            <person name="Butler G."/>
            <person name="Nguyen T.T.M."/>
            <person name="Dewar K."/>
            <person name="Conant G."/>
            <person name="Drula E."/>
            <person name="Henrissat B."/>
            <person name="Hansel C."/>
            <person name="Singer S."/>
            <person name="Hutchinson M.I."/>
            <person name="de Vries R.P."/>
            <person name="Natvig D.O."/>
            <person name="Powell A.J."/>
            <person name="Tsang A."/>
            <person name="Grigoriev I.V."/>
        </authorList>
    </citation>
    <scope>NUCLEOTIDE SEQUENCE [LARGE SCALE GENOMIC DNA]</scope>
    <source>
        <strain evidence="2 3">CBS 494.80</strain>
    </source>
</reference>
<comment type="caution">
    <text evidence="2">The sequence shown here is derived from an EMBL/GenBank/DDBJ whole genome shotgun (WGS) entry which is preliminary data.</text>
</comment>
<feature type="compositionally biased region" description="Gly residues" evidence="1">
    <location>
        <begin position="130"/>
        <end position="140"/>
    </location>
</feature>
<evidence type="ECO:0000256" key="1">
    <source>
        <dbReference type="SAM" id="MobiDB-lite"/>
    </source>
</evidence>
<evidence type="ECO:0000313" key="2">
    <source>
        <dbReference type="EMBL" id="KAL2073165.1"/>
    </source>
</evidence>
<gene>
    <name evidence="2" type="ORF">VTL71DRAFT_10489</name>
</gene>
<protein>
    <submittedName>
        <fullName evidence="2">Uncharacterized protein</fullName>
    </submittedName>
</protein>
<keyword evidence="3" id="KW-1185">Reference proteome</keyword>
<proteinExistence type="predicted"/>
<sequence length="310" mass="35042">MFSMLPIHPHTYGQSNLNYYTPNKRSPLSSSPLRNTTPSPLSPRNMNVPARTPGHGQEEDQDAVMSSPSKQSPTTRVSQTIFTTTPESTRQSRNNHNRTNASANTLPSPPPSKRESTYSKRATKPNPLFNGGGGRGYGSGDEGRETRRKLFLKRVRQGSEDKRWSARGGDEEIMRCLYVAEQRRVEERLRREAVGFKVEEEGEEDWEMLQQEELLMEELELDAMLSSLDPEQGSFDHSSGASSQMGGMFGEMGTSNQNYQEMPMDQQSIYGSDDDEYDQVFMEVIQQESRVSSQQQPPGYVQDEDMMDMS</sequence>
<feature type="compositionally biased region" description="Polar residues" evidence="1">
    <location>
        <begin position="286"/>
        <end position="297"/>
    </location>
</feature>